<dbReference type="AlphaFoldDB" id="A0A914ENZ3"/>
<evidence type="ECO:0000313" key="5">
    <source>
        <dbReference type="WBParaSite" id="ACRNAN_scaffold9620.g27868.t1"/>
    </source>
</evidence>
<dbReference type="PANTHER" id="PTHR21724:SF109">
    <property type="entry name" value="SHKT DOMAIN-CONTAINING PROTEIN"/>
    <property type="match status" value="1"/>
</dbReference>
<proteinExistence type="predicted"/>
<evidence type="ECO:0000259" key="3">
    <source>
        <dbReference type="PROSITE" id="PS51670"/>
    </source>
</evidence>
<accession>A0A914ENZ3</accession>
<dbReference type="Pfam" id="PF01549">
    <property type="entry name" value="ShK"/>
    <property type="match status" value="2"/>
</dbReference>
<protein>
    <submittedName>
        <fullName evidence="5">ShKT domain-containing protein</fullName>
    </submittedName>
</protein>
<dbReference type="SMART" id="SM00254">
    <property type="entry name" value="ShKT"/>
    <property type="match status" value="4"/>
</dbReference>
<evidence type="ECO:0000256" key="2">
    <source>
        <dbReference type="SAM" id="SignalP"/>
    </source>
</evidence>
<reference evidence="5" key="1">
    <citation type="submission" date="2022-11" db="UniProtKB">
        <authorList>
            <consortium name="WormBaseParasite"/>
        </authorList>
    </citation>
    <scope>IDENTIFICATION</scope>
</reference>
<feature type="chain" id="PRO_5036757871" evidence="2">
    <location>
        <begin position="21"/>
        <end position="249"/>
    </location>
</feature>
<feature type="signal peptide" evidence="2">
    <location>
        <begin position="1"/>
        <end position="20"/>
    </location>
</feature>
<evidence type="ECO:0000256" key="1">
    <source>
        <dbReference type="PROSITE-ProRule" id="PRU01005"/>
    </source>
</evidence>
<keyword evidence="4" id="KW-1185">Reference proteome</keyword>
<evidence type="ECO:0000313" key="4">
    <source>
        <dbReference type="Proteomes" id="UP000887540"/>
    </source>
</evidence>
<organism evidence="4 5">
    <name type="scientific">Acrobeloides nanus</name>
    <dbReference type="NCBI Taxonomy" id="290746"/>
    <lineage>
        <taxon>Eukaryota</taxon>
        <taxon>Metazoa</taxon>
        <taxon>Ecdysozoa</taxon>
        <taxon>Nematoda</taxon>
        <taxon>Chromadorea</taxon>
        <taxon>Rhabditida</taxon>
        <taxon>Tylenchina</taxon>
        <taxon>Cephalobomorpha</taxon>
        <taxon>Cephaloboidea</taxon>
        <taxon>Cephalobidae</taxon>
        <taxon>Acrobeloides</taxon>
    </lineage>
</organism>
<name>A0A914ENZ3_9BILA</name>
<dbReference type="PANTHER" id="PTHR21724">
    <property type="entry name" value="SHKT DOMAIN-CONTAINING PROTEIN"/>
    <property type="match status" value="1"/>
</dbReference>
<dbReference type="Proteomes" id="UP000887540">
    <property type="component" value="Unplaced"/>
</dbReference>
<feature type="domain" description="ShKT" evidence="3">
    <location>
        <begin position="155"/>
        <end position="190"/>
    </location>
</feature>
<dbReference type="Gene3D" id="1.10.10.1940">
    <property type="match status" value="2"/>
</dbReference>
<dbReference type="PROSITE" id="PS51670">
    <property type="entry name" value="SHKT"/>
    <property type="match status" value="1"/>
</dbReference>
<sequence>MAKLVLTVLVVICMVPKVLAAAPGDCNMKFATLFNTTANSGTNCNVAGQPNCCVANQYCTLASGFTCSDSPVCATIVNIPDTTYIGAVDSACYTSPSLLTLCPHSCGACCALTTCANLNPSFCTAAAANAASLCSTDTMFKSICPALCSSCPGACADNINAGCASLAGYCNDATAGFYVQSQCPKTCGLCGGAAAAATTTTVASVVNVGCGSDSRCATWKANGFCTNTFYTSSEIRQYCGVPCGLCSGK</sequence>
<comment type="caution">
    <text evidence="1">Lacks conserved residue(s) required for the propagation of feature annotation.</text>
</comment>
<keyword evidence="2" id="KW-0732">Signal</keyword>
<dbReference type="WBParaSite" id="ACRNAN_scaffold9620.g27868.t1">
    <property type="protein sequence ID" value="ACRNAN_scaffold9620.g27868.t1"/>
    <property type="gene ID" value="ACRNAN_scaffold9620.g27868"/>
</dbReference>
<dbReference type="InterPro" id="IPR003582">
    <property type="entry name" value="ShKT_dom"/>
</dbReference>